<proteinExistence type="predicted"/>
<dbReference type="RefSeq" id="WP_200506551.1">
    <property type="nucleotide sequence ID" value="NZ_JAEHFX010000006.1"/>
</dbReference>
<evidence type="ECO:0000313" key="2">
    <source>
        <dbReference type="Proteomes" id="UP000644147"/>
    </source>
</evidence>
<reference evidence="1 2" key="1">
    <citation type="submission" date="2020-12" db="EMBL/GenBank/DDBJ databases">
        <title>Bacterial novel species Adhaeribacter sp. BT258 isolated from soil.</title>
        <authorList>
            <person name="Jung H.-Y."/>
        </authorList>
    </citation>
    <scope>NUCLEOTIDE SEQUENCE [LARGE SCALE GENOMIC DNA]</scope>
    <source>
        <strain evidence="1 2">BT258</strain>
    </source>
</reference>
<comment type="caution">
    <text evidence="1">The sequence shown here is derived from an EMBL/GenBank/DDBJ whole genome shotgun (WGS) entry which is preliminary data.</text>
</comment>
<protein>
    <submittedName>
        <fullName evidence="1">Uncharacterized protein</fullName>
    </submittedName>
</protein>
<dbReference type="Proteomes" id="UP000644147">
    <property type="component" value="Unassembled WGS sequence"/>
</dbReference>
<name>A0ABS1C384_9BACT</name>
<gene>
    <name evidence="1" type="ORF">I5M27_12440</name>
</gene>
<organism evidence="1 2">
    <name type="scientific">Adhaeribacter terrigena</name>
    <dbReference type="NCBI Taxonomy" id="2793070"/>
    <lineage>
        <taxon>Bacteria</taxon>
        <taxon>Pseudomonadati</taxon>
        <taxon>Bacteroidota</taxon>
        <taxon>Cytophagia</taxon>
        <taxon>Cytophagales</taxon>
        <taxon>Hymenobacteraceae</taxon>
        <taxon>Adhaeribacter</taxon>
    </lineage>
</organism>
<accession>A0ABS1C384</accession>
<sequence>MLKTQKQHQEFNALAEQVIQYAEKSGYQEIKADFVGYESPASLTSVNKEVAFTPDFTAQRDGKKFYFELVVKNTNEDDNRKLITKWKALEAIAKIKGGFLQLFVPSGCFKFATSLLKDNGIEARLVKLQAK</sequence>
<dbReference type="EMBL" id="JAEHFX010000006">
    <property type="protein sequence ID" value="MBK0403800.1"/>
    <property type="molecule type" value="Genomic_DNA"/>
</dbReference>
<keyword evidence="2" id="KW-1185">Reference proteome</keyword>
<evidence type="ECO:0000313" key="1">
    <source>
        <dbReference type="EMBL" id="MBK0403800.1"/>
    </source>
</evidence>